<evidence type="ECO:0000313" key="1">
    <source>
        <dbReference type="EMBL" id="CEO51393.1"/>
    </source>
</evidence>
<proteinExistence type="predicted"/>
<organism evidence="1">
    <name type="scientific">Bionectria ochroleuca</name>
    <name type="common">Gliocladium roseum</name>
    <dbReference type="NCBI Taxonomy" id="29856"/>
    <lineage>
        <taxon>Eukaryota</taxon>
        <taxon>Fungi</taxon>
        <taxon>Dikarya</taxon>
        <taxon>Ascomycota</taxon>
        <taxon>Pezizomycotina</taxon>
        <taxon>Sordariomycetes</taxon>
        <taxon>Hypocreomycetidae</taxon>
        <taxon>Hypocreales</taxon>
        <taxon>Bionectriaceae</taxon>
        <taxon>Clonostachys</taxon>
    </lineage>
</organism>
<evidence type="ECO:0000313" key="2">
    <source>
        <dbReference type="EMBL" id="KAF9750270.1"/>
    </source>
</evidence>
<protein>
    <submittedName>
        <fullName evidence="1">Uncharacterized protein</fullName>
    </submittedName>
</protein>
<dbReference type="AlphaFoldDB" id="A0A0B7K1Y2"/>
<dbReference type="Proteomes" id="UP000616885">
    <property type="component" value="Unassembled WGS sequence"/>
</dbReference>
<dbReference type="EMBL" id="CDPU01000023">
    <property type="protein sequence ID" value="CEO51393.1"/>
    <property type="molecule type" value="Genomic_DNA"/>
</dbReference>
<name>A0A0B7K1Y2_BIOOC</name>
<accession>A0A0B7K1Y2</accession>
<reference evidence="2" key="2">
    <citation type="submission" date="2020-10" db="EMBL/GenBank/DDBJ databases">
        <title>High-Quality Genome Resource of Clonostachys rosea strain S41 by Oxford Nanopore Long-Read Sequencing.</title>
        <authorList>
            <person name="Wang H."/>
        </authorList>
    </citation>
    <scope>NUCLEOTIDE SEQUENCE</scope>
    <source>
        <strain evidence="2">S41</strain>
    </source>
</reference>
<sequence>MASSIINIQRSGSLYITISIPPLLAYQRPSTLPYPTHLPPDFDVTNYELECAHGFANEEFSWGLYFKHDESNGTWYNLRKVSPLSIDRTMPIPPAFELVKQEMPMGALCLNAMVVGLIRVFAEEPGANTDAQTGGLRYYLDWLTANLAIQATRSFLWVVGAYVRCRQHVAKAHGLVDSGTFDISRFLKEALTFAYQEVWYAVGGQLPRPIITSVLGAALVRDEFIDGNRAEEVLQSVEKDVEKVLDVTDESHWPKLPDRTKKTK</sequence>
<dbReference type="EMBL" id="JADCTT010000007">
    <property type="protein sequence ID" value="KAF9750270.1"/>
    <property type="molecule type" value="Genomic_DNA"/>
</dbReference>
<reference evidence="1" key="1">
    <citation type="submission" date="2015-01" db="EMBL/GenBank/DDBJ databases">
        <authorList>
            <person name="Durling Mikael"/>
        </authorList>
    </citation>
    <scope>NUCLEOTIDE SEQUENCE</scope>
</reference>
<gene>
    <name evidence="1" type="ORF">BN869_000007451_1</name>
    <name evidence="2" type="ORF">IM811_016297</name>
</gene>